<keyword evidence="3" id="KW-1185">Reference proteome</keyword>
<sequence length="93" mass="9932">MRQGSGKSSRRMQVRALRPPVATDWALICEPCLSIPTGGVSLPLPFACLPTGGVSQPRLPLPSSLSSVPRASPTGQQHGTGRRKGKERERARC</sequence>
<organism evidence="2 3">
    <name type="scientific">Dunaliella salina</name>
    <name type="common">Green alga</name>
    <name type="synonym">Protococcus salinus</name>
    <dbReference type="NCBI Taxonomy" id="3046"/>
    <lineage>
        <taxon>Eukaryota</taxon>
        <taxon>Viridiplantae</taxon>
        <taxon>Chlorophyta</taxon>
        <taxon>core chlorophytes</taxon>
        <taxon>Chlorophyceae</taxon>
        <taxon>CS clade</taxon>
        <taxon>Chlamydomonadales</taxon>
        <taxon>Dunaliellaceae</taxon>
        <taxon>Dunaliella</taxon>
    </lineage>
</organism>
<protein>
    <recommendedName>
        <fullName evidence="4">Encoded protein</fullName>
    </recommendedName>
</protein>
<evidence type="ECO:0000313" key="2">
    <source>
        <dbReference type="EMBL" id="KAF5833580.1"/>
    </source>
</evidence>
<dbReference type="EMBL" id="MU069803">
    <property type="protein sequence ID" value="KAF5833580.1"/>
    <property type="molecule type" value="Genomic_DNA"/>
</dbReference>
<evidence type="ECO:0000256" key="1">
    <source>
        <dbReference type="SAM" id="MobiDB-lite"/>
    </source>
</evidence>
<gene>
    <name evidence="2" type="ORF">DUNSADRAFT_10071</name>
</gene>
<evidence type="ECO:0008006" key="4">
    <source>
        <dbReference type="Google" id="ProtNLM"/>
    </source>
</evidence>
<comment type="caution">
    <text evidence="2">The sequence shown here is derived from an EMBL/GenBank/DDBJ whole genome shotgun (WGS) entry which is preliminary data.</text>
</comment>
<accession>A0ABQ7GG52</accession>
<name>A0ABQ7GG52_DUNSA</name>
<feature type="region of interest" description="Disordered" evidence="1">
    <location>
        <begin position="57"/>
        <end position="93"/>
    </location>
</feature>
<dbReference type="Proteomes" id="UP000815325">
    <property type="component" value="Unassembled WGS sequence"/>
</dbReference>
<reference evidence="2" key="1">
    <citation type="submission" date="2017-08" db="EMBL/GenBank/DDBJ databases">
        <authorList>
            <person name="Polle J.E."/>
            <person name="Barry K."/>
            <person name="Cushman J."/>
            <person name="Schmutz J."/>
            <person name="Tran D."/>
            <person name="Hathwaick L.T."/>
            <person name="Yim W.C."/>
            <person name="Jenkins J."/>
            <person name="Mckie-Krisberg Z.M."/>
            <person name="Prochnik S."/>
            <person name="Lindquist E."/>
            <person name="Dockter R.B."/>
            <person name="Adam C."/>
            <person name="Molina H."/>
            <person name="Bunkerborg J."/>
            <person name="Jin E."/>
            <person name="Buchheim M."/>
            <person name="Magnuson J."/>
        </authorList>
    </citation>
    <scope>NUCLEOTIDE SEQUENCE</scope>
    <source>
        <strain evidence="2">CCAP 19/18</strain>
    </source>
</reference>
<feature type="compositionally biased region" description="Low complexity" evidence="1">
    <location>
        <begin position="57"/>
        <end position="73"/>
    </location>
</feature>
<evidence type="ECO:0000313" key="3">
    <source>
        <dbReference type="Proteomes" id="UP000815325"/>
    </source>
</evidence>
<proteinExistence type="predicted"/>